<dbReference type="AlphaFoldDB" id="A0A816QMS9"/>
<evidence type="ECO:0000259" key="1">
    <source>
        <dbReference type="PROSITE" id="PS50802"/>
    </source>
</evidence>
<proteinExistence type="predicted"/>
<dbReference type="InterPro" id="IPR003323">
    <property type="entry name" value="OTU_dom"/>
</dbReference>
<dbReference type="PROSITE" id="PS50802">
    <property type="entry name" value="OTU"/>
    <property type="match status" value="1"/>
</dbReference>
<name>A0A816QMS9_9BILA</name>
<evidence type="ECO:0000313" key="4">
    <source>
        <dbReference type="Proteomes" id="UP000663856"/>
    </source>
</evidence>
<dbReference type="Proteomes" id="UP000663887">
    <property type="component" value="Unassembled WGS sequence"/>
</dbReference>
<dbReference type="CDD" id="cd22791">
    <property type="entry name" value="OTU_VRTN"/>
    <property type="match status" value="1"/>
</dbReference>
<dbReference type="Proteomes" id="UP000663856">
    <property type="component" value="Unassembled WGS sequence"/>
</dbReference>
<evidence type="ECO:0000313" key="3">
    <source>
        <dbReference type="EMBL" id="CAF2088233.1"/>
    </source>
</evidence>
<dbReference type="EMBL" id="CAJNRF010004595">
    <property type="protein sequence ID" value="CAF2061570.1"/>
    <property type="molecule type" value="Genomic_DNA"/>
</dbReference>
<organism evidence="2 4">
    <name type="scientific">Rotaria magnacalcarata</name>
    <dbReference type="NCBI Taxonomy" id="392030"/>
    <lineage>
        <taxon>Eukaryota</taxon>
        <taxon>Metazoa</taxon>
        <taxon>Spiralia</taxon>
        <taxon>Gnathifera</taxon>
        <taxon>Rotifera</taxon>
        <taxon>Eurotatoria</taxon>
        <taxon>Bdelloidea</taxon>
        <taxon>Philodinida</taxon>
        <taxon>Philodinidae</taxon>
        <taxon>Rotaria</taxon>
    </lineage>
</organism>
<dbReference type="EMBL" id="CAJNRG010006708">
    <property type="protein sequence ID" value="CAF2088233.1"/>
    <property type="molecule type" value="Genomic_DNA"/>
</dbReference>
<reference evidence="2" key="1">
    <citation type="submission" date="2021-02" db="EMBL/GenBank/DDBJ databases">
        <authorList>
            <person name="Nowell W R."/>
        </authorList>
    </citation>
    <scope>NUCLEOTIDE SEQUENCE</scope>
</reference>
<dbReference type="Gene3D" id="3.90.70.80">
    <property type="match status" value="1"/>
</dbReference>
<sequence length="650" mass="74494">MISTEEMIPIEVTGDGDCLFHTLRTFYPAMTIDELRARCIDELCTHEQYYETIKAEMNLDLVDDESVQDHVLRIINNQQYTGVLTFAALSTVIGQPIESIYPSVNSDDEYCEVLNTVFIPRSKELSSSEKALHIMWSGPEKEMDRIWRPNHFTPVLSVRQPSSVIKTTNHFESVDSDVTYVEPTEMPEQTVLRASKSTITFTNQTEYEKENNAEITNIFSVLDKRQIFLDAPAIIQHMISAVKEGRILELSPKMITHASMFTIKLTEENRLSVGKDGNGVWKQTSSSKTLFVLKEQDKYQIVRRDTSGKLLYSERVGNKYILCPVNPDEVITMQRCYATNVTNSSLRRMIAYSSQTLTDDDLTKWNLPIFLQYSIGNHEKTKNLRLKPHGNAKKSDRPFTSTLPSVLMQVKSHPRFLKPSTIYNASISNVEEVPWPSLMTVRDRKQVYNARQKKESNVEEYLAMMRNLEKSTSIVARFSMSRGEASVLVLSQPHMIKELKRCCINCSDQMQPSVLCNNTTFNLGCFFVTPIVFRNTAVQYRKTKKAPIFIGPTMIHYRDDAQSYQELLDYVRRELNNCSTLVIGSDGAKAIKKAVSSVFPDSTHLYSTRHVRQNIERQLMKCRTTLDERRGLLELMFDSSESLIQSKTKE</sequence>
<protein>
    <recommendedName>
        <fullName evidence="1">OTU domain-containing protein</fullName>
    </recommendedName>
</protein>
<dbReference type="InterPro" id="IPR047273">
    <property type="entry name" value="VRTN_OTU_dom"/>
</dbReference>
<accession>A0A816QMS9</accession>
<comment type="caution">
    <text evidence="2">The sequence shown here is derived from an EMBL/GenBank/DDBJ whole genome shotgun (WGS) entry which is preliminary data.</text>
</comment>
<gene>
    <name evidence="2" type="ORF">WKI299_LOCUS12202</name>
    <name evidence="3" type="ORF">XDN619_LOCUS16062</name>
</gene>
<evidence type="ECO:0000313" key="2">
    <source>
        <dbReference type="EMBL" id="CAF2061570.1"/>
    </source>
</evidence>
<feature type="domain" description="OTU" evidence="1">
    <location>
        <begin position="7"/>
        <end position="158"/>
    </location>
</feature>